<dbReference type="SUPFAM" id="SSF48403">
    <property type="entry name" value="Ankyrin repeat"/>
    <property type="match status" value="1"/>
</dbReference>
<evidence type="ECO:0000313" key="5">
    <source>
        <dbReference type="EMBL" id="CAF9916529.1"/>
    </source>
</evidence>
<dbReference type="InterPro" id="IPR051637">
    <property type="entry name" value="Ank_repeat_dom-contain_49"/>
</dbReference>
<dbReference type="SMART" id="SM00248">
    <property type="entry name" value="ANK"/>
    <property type="match status" value="4"/>
</dbReference>
<evidence type="ECO:0000313" key="6">
    <source>
        <dbReference type="Proteomes" id="UP000664534"/>
    </source>
</evidence>
<keyword evidence="3" id="KW-0175">Coiled coil</keyword>
<keyword evidence="4" id="KW-0812">Transmembrane</keyword>
<dbReference type="OrthoDB" id="194358at2759"/>
<dbReference type="EMBL" id="CAJPDT010000017">
    <property type="protein sequence ID" value="CAF9916529.1"/>
    <property type="molecule type" value="Genomic_DNA"/>
</dbReference>
<keyword evidence="2" id="KW-0040">ANK repeat</keyword>
<feature type="transmembrane region" description="Helical" evidence="4">
    <location>
        <begin position="998"/>
        <end position="1015"/>
    </location>
</feature>
<gene>
    <name evidence="5" type="ORF">IMSHALPRED_003226</name>
</gene>
<organism evidence="5 6">
    <name type="scientific">Imshaugia aleurites</name>
    <dbReference type="NCBI Taxonomy" id="172621"/>
    <lineage>
        <taxon>Eukaryota</taxon>
        <taxon>Fungi</taxon>
        <taxon>Dikarya</taxon>
        <taxon>Ascomycota</taxon>
        <taxon>Pezizomycotina</taxon>
        <taxon>Lecanoromycetes</taxon>
        <taxon>OSLEUM clade</taxon>
        <taxon>Lecanoromycetidae</taxon>
        <taxon>Lecanorales</taxon>
        <taxon>Lecanorineae</taxon>
        <taxon>Parmeliaceae</taxon>
        <taxon>Imshaugia</taxon>
    </lineage>
</organism>
<sequence>MDPLSFTASLITVAGLVAASSKKIYDLRGKLKDAPKDVESLLEQLRTFESLLKELKTQLQDHRTSAPPQETLQQVWGDEIAHMQRDVQSLQTVLSKVEPLLKKKSRSSKVLLLARQIIIEKEVEEYRRKIDTHCGTLTSIQATVCGRKLGKVSESIIQLGDEDRAGFRTISSELSQSTSQIGAEVKAGVSAMSSQIAGTQSTNEAGNQAVLNRLEGLAKSDSFNTEKMNEVFQRQGRSMDMNEAGFQAIHSSLITASSSGSEEHKKTQAMLDQCQGQLQQILREHITLGTVGHGVLSPSIHPKASKAIATETTVFWNHHSHRLPIGMLQIRLKQTRQTEYTRRSAPQVCTESEIAVEFVPPSWLSTVVINYSMKLHCDLVNSQWRWGATLRPLTVNYDSYFINAVTNVDVEGVRRSFLTGLANPTDYVLDRYRCPVPWYKLLSPNTRRDYSLHQLSRLSLMIDFMICDGLPGQEDSIYILSNTIKSRSLYDQELLRSHINNYLKHGGKVFTAGSSLFDAVFTYKVGRIDWTPEFLFNSSEPWLVDDLTSFQTYLIGTVANVDGVFRDRLKRELASYRSPASLSRTNSADNLFETTFSTASIESHFRTLQQYHRYRFLALLCRFGSVSMVRQFIDFGMDVNGSSWFNNLLGNAAACGNMEVVRMLLEHDANGSLAMKVFLHDIYSRNLSDALFKHLLELLVEHARPAAFDPKVDALLAIIESSRALCFHSKAPEILFDRGVFTDSCFGETVQSHWSPKPRRILSLYSYMYYAISDRNSSVVSFLLQKGAHANTRISHSFDCKGCWFESCTWLTFATMRGAASCADALIQHGADIIALDGAGRSAIQLAKNHAIAPHPRIGEEQYGYGLYGITAEEDAETLAVVERAFNIRFQGTKSLEDYLKLSNQCTLQPPPPQDKPISAVQKMLRKALRIFLTPTQTTALLAYLEGLYREFRKIWSLCFYEALLMRFLYVSSYALLLVLETCAFIKGHKRIPTPSRFFLSAVAVLMLALVWGSSQMGFSWVSITARAKSETDS</sequence>
<dbReference type="InterPro" id="IPR002110">
    <property type="entry name" value="Ankyrin_rpt"/>
</dbReference>
<accession>A0A8H3F3U5</accession>
<evidence type="ECO:0008006" key="7">
    <source>
        <dbReference type="Google" id="ProtNLM"/>
    </source>
</evidence>
<evidence type="ECO:0000256" key="4">
    <source>
        <dbReference type="SAM" id="Phobius"/>
    </source>
</evidence>
<comment type="caution">
    <text evidence="5">The sequence shown here is derived from an EMBL/GenBank/DDBJ whole genome shotgun (WGS) entry which is preliminary data.</text>
</comment>
<dbReference type="InterPro" id="IPR036770">
    <property type="entry name" value="Ankyrin_rpt-contain_sf"/>
</dbReference>
<evidence type="ECO:0000256" key="3">
    <source>
        <dbReference type="SAM" id="Coils"/>
    </source>
</evidence>
<keyword evidence="4" id="KW-1133">Transmembrane helix</keyword>
<evidence type="ECO:0000256" key="2">
    <source>
        <dbReference type="ARBA" id="ARBA00023043"/>
    </source>
</evidence>
<keyword evidence="4" id="KW-0472">Membrane</keyword>
<proteinExistence type="predicted"/>
<dbReference type="AlphaFoldDB" id="A0A8H3F3U5"/>
<keyword evidence="6" id="KW-1185">Reference proteome</keyword>
<keyword evidence="1" id="KW-0677">Repeat</keyword>
<reference evidence="5" key="1">
    <citation type="submission" date="2021-03" db="EMBL/GenBank/DDBJ databases">
        <authorList>
            <person name="Tagirdzhanova G."/>
        </authorList>
    </citation>
    <scope>NUCLEOTIDE SEQUENCE</scope>
</reference>
<dbReference type="PANTHER" id="PTHR24180:SF45">
    <property type="entry name" value="POLY [ADP-RIBOSE] POLYMERASE TANKYRASE"/>
    <property type="match status" value="1"/>
</dbReference>
<name>A0A8H3F3U5_9LECA</name>
<feature type="transmembrane region" description="Helical" evidence="4">
    <location>
        <begin position="964"/>
        <end position="986"/>
    </location>
</feature>
<feature type="coiled-coil region" evidence="3">
    <location>
        <begin position="38"/>
        <end position="65"/>
    </location>
</feature>
<dbReference type="Proteomes" id="UP000664534">
    <property type="component" value="Unassembled WGS sequence"/>
</dbReference>
<protein>
    <recommendedName>
        <fullName evidence="7">Fungal N-terminal domain-containing protein</fullName>
    </recommendedName>
</protein>
<dbReference type="PANTHER" id="PTHR24180">
    <property type="entry name" value="CYCLIN-DEPENDENT KINASE INHIBITOR 2C-RELATED"/>
    <property type="match status" value="1"/>
</dbReference>
<evidence type="ECO:0000256" key="1">
    <source>
        <dbReference type="ARBA" id="ARBA00022737"/>
    </source>
</evidence>
<dbReference type="Gene3D" id="1.25.40.20">
    <property type="entry name" value="Ankyrin repeat-containing domain"/>
    <property type="match status" value="2"/>
</dbReference>